<dbReference type="CDD" id="cd19051">
    <property type="entry name" value="LGIC_TM_cation"/>
    <property type="match status" value="1"/>
</dbReference>
<dbReference type="InterPro" id="IPR006201">
    <property type="entry name" value="Neur_channel"/>
</dbReference>
<feature type="region of interest" description="Disordered" evidence="5">
    <location>
        <begin position="582"/>
        <end position="602"/>
    </location>
</feature>
<feature type="transmembrane region" description="Helical" evidence="6">
    <location>
        <begin position="258"/>
        <end position="281"/>
    </location>
</feature>
<organism evidence="9 10">
    <name type="scientific">Mya arenaria</name>
    <name type="common">Soft-shell clam</name>
    <dbReference type="NCBI Taxonomy" id="6604"/>
    <lineage>
        <taxon>Eukaryota</taxon>
        <taxon>Metazoa</taxon>
        <taxon>Spiralia</taxon>
        <taxon>Lophotrochozoa</taxon>
        <taxon>Mollusca</taxon>
        <taxon>Bivalvia</taxon>
        <taxon>Autobranchia</taxon>
        <taxon>Heteroconchia</taxon>
        <taxon>Euheterodonta</taxon>
        <taxon>Imparidentia</taxon>
        <taxon>Neoheterodontei</taxon>
        <taxon>Myida</taxon>
        <taxon>Myoidea</taxon>
        <taxon>Myidae</taxon>
        <taxon>Mya</taxon>
    </lineage>
</organism>
<dbReference type="Pfam" id="PF02932">
    <property type="entry name" value="Neur_chan_memb"/>
    <property type="match status" value="1"/>
</dbReference>
<evidence type="ECO:0000256" key="4">
    <source>
        <dbReference type="ARBA" id="ARBA00023136"/>
    </source>
</evidence>
<dbReference type="CDD" id="cd18989">
    <property type="entry name" value="LGIC_ECD_cation"/>
    <property type="match status" value="2"/>
</dbReference>
<feature type="domain" description="Neurotransmitter-gated ion-channel transmembrane" evidence="8">
    <location>
        <begin position="203"/>
        <end position="304"/>
    </location>
</feature>
<dbReference type="PANTHER" id="PTHR18945">
    <property type="entry name" value="NEUROTRANSMITTER GATED ION CHANNEL"/>
    <property type="match status" value="1"/>
</dbReference>
<dbReference type="SUPFAM" id="SSF90112">
    <property type="entry name" value="Neurotransmitter-gated ion-channel transmembrane pore"/>
    <property type="match status" value="1"/>
</dbReference>
<sequence length="647" mass="74251">MKIDDYNKKIRPVLDVTKPTVINVSLALLSLVEFNEVVERLTVTGKLKISWTDDYLMWDPRAFGGVTSISIPQDDIWRPDLALENSITKFRDLGAPSMFIRVTHDGTCLWKPMEVFQSTCSANVVHYPYDMHTCCLTFESWTHSDGELQLINTLQEIDLQEYEGQPQWTVIYTKAERMVLGKDEYVVFCLSLKRQALQIMLNVILPIALLSFLSSCVFILPASCGEKASFSVTVFLSLCVFLTIVSEQLPKTADKLSIFNVYVFTQVIIATLVTLSTLIQIRLYHRDDHRKVHSWFQCLFIRRPATPNTNMVEDFKPYAHSDSTEDIADMDADSVKNCPHEHVTWREVARRLDPVLFVTYTSANIRPVRDVTKPTVINVSLALLSLVEFNEVVERLTVTGILKISWTDEYLTWDPRSFVGVTSLGIPQDDIWRPDLVLENSNTKFRDLGAPSTLVRVTHDGTCLWKPMEVFQSMCSANVVRFPYDMHTCCLAFESWTNSDGELQLINTLQEIELYEYEGQPQWTVIYTKAERMVLGKDEYVVIIATLVTLSTLIQIRLYHCDDHPEKNSWLQDRLIHRPATHNTSTADGVKPNPHNDSMEDIANKDMDDDCVKHYPQQRITWKEVARRLDPVLFVTYTSANIVCEMF</sequence>
<evidence type="ECO:0000259" key="8">
    <source>
        <dbReference type="Pfam" id="PF02932"/>
    </source>
</evidence>
<dbReference type="Gene3D" id="1.20.58.390">
    <property type="entry name" value="Neurotransmitter-gated ion-channel transmembrane domain"/>
    <property type="match status" value="1"/>
</dbReference>
<dbReference type="Gene3D" id="2.70.170.10">
    <property type="entry name" value="Neurotransmitter-gated ion-channel ligand-binding domain"/>
    <property type="match status" value="2"/>
</dbReference>
<feature type="transmembrane region" description="Helical" evidence="6">
    <location>
        <begin position="228"/>
        <end position="246"/>
    </location>
</feature>
<evidence type="ECO:0000313" key="9">
    <source>
        <dbReference type="EMBL" id="WAR27414.1"/>
    </source>
</evidence>
<dbReference type="Proteomes" id="UP001164746">
    <property type="component" value="Chromosome 15"/>
</dbReference>
<keyword evidence="4 6" id="KW-0472">Membrane</keyword>
<keyword evidence="10" id="KW-1185">Reference proteome</keyword>
<reference evidence="9" key="1">
    <citation type="submission" date="2022-11" db="EMBL/GenBank/DDBJ databases">
        <title>Centuries of genome instability and evolution in soft-shell clam transmissible cancer (bioRxiv).</title>
        <authorList>
            <person name="Hart S.F.M."/>
            <person name="Yonemitsu M.A."/>
            <person name="Giersch R.M."/>
            <person name="Beal B.F."/>
            <person name="Arriagada G."/>
            <person name="Davis B.W."/>
            <person name="Ostrander E.A."/>
            <person name="Goff S.P."/>
            <person name="Metzger M.J."/>
        </authorList>
    </citation>
    <scope>NUCLEOTIDE SEQUENCE</scope>
    <source>
        <strain evidence="9">MELC-2E11</strain>
        <tissue evidence="9">Siphon/mantle</tissue>
    </source>
</reference>
<dbReference type="InterPro" id="IPR006202">
    <property type="entry name" value="Neur_chan_lig-bd"/>
</dbReference>
<dbReference type="EMBL" id="CP111026">
    <property type="protein sequence ID" value="WAR27414.1"/>
    <property type="molecule type" value="Genomic_DNA"/>
</dbReference>
<keyword evidence="3 6" id="KW-1133">Transmembrane helix</keyword>
<dbReference type="InterPro" id="IPR036734">
    <property type="entry name" value="Neur_chan_lig-bd_sf"/>
</dbReference>
<accession>A0ABY7G201</accession>
<evidence type="ECO:0000256" key="5">
    <source>
        <dbReference type="SAM" id="MobiDB-lite"/>
    </source>
</evidence>
<name>A0ABY7G201_MYAAR</name>
<evidence type="ECO:0000256" key="2">
    <source>
        <dbReference type="ARBA" id="ARBA00022692"/>
    </source>
</evidence>
<comment type="subcellular location">
    <subcellularLocation>
        <location evidence="1">Membrane</location>
        <topology evidence="1">Multi-pass membrane protein</topology>
    </subcellularLocation>
</comment>
<evidence type="ECO:0000256" key="1">
    <source>
        <dbReference type="ARBA" id="ARBA00004141"/>
    </source>
</evidence>
<dbReference type="PRINTS" id="PR00252">
    <property type="entry name" value="NRIONCHANNEL"/>
</dbReference>
<feature type="domain" description="Neurotransmitter-gated ion-channel ligand-binding" evidence="7">
    <location>
        <begin position="363"/>
        <end position="542"/>
    </location>
</feature>
<evidence type="ECO:0000256" key="3">
    <source>
        <dbReference type="ARBA" id="ARBA00022989"/>
    </source>
</evidence>
<dbReference type="InterPro" id="IPR038050">
    <property type="entry name" value="Neuro_actylchol_rec"/>
</dbReference>
<feature type="transmembrane region" description="Helical" evidence="6">
    <location>
        <begin position="199"/>
        <end position="221"/>
    </location>
</feature>
<evidence type="ECO:0000259" key="7">
    <source>
        <dbReference type="Pfam" id="PF02931"/>
    </source>
</evidence>
<gene>
    <name evidence="9" type="ORF">MAR_013118</name>
</gene>
<dbReference type="InterPro" id="IPR036719">
    <property type="entry name" value="Neuro-gated_channel_TM_sf"/>
</dbReference>
<keyword evidence="2 6" id="KW-0812">Transmembrane</keyword>
<dbReference type="SUPFAM" id="SSF63712">
    <property type="entry name" value="Nicotinic receptor ligand binding domain-like"/>
    <property type="match status" value="2"/>
</dbReference>
<evidence type="ECO:0000256" key="6">
    <source>
        <dbReference type="SAM" id="Phobius"/>
    </source>
</evidence>
<dbReference type="InterPro" id="IPR006029">
    <property type="entry name" value="Neurotrans-gated_channel_TM"/>
</dbReference>
<protein>
    <submittedName>
        <fullName evidence="9">ACHA6-like protein</fullName>
    </submittedName>
</protein>
<evidence type="ECO:0000313" key="10">
    <source>
        <dbReference type="Proteomes" id="UP001164746"/>
    </source>
</evidence>
<feature type="domain" description="Neurotransmitter-gated ion-channel ligand-binding" evidence="7">
    <location>
        <begin position="4"/>
        <end position="194"/>
    </location>
</feature>
<proteinExistence type="predicted"/>
<dbReference type="Pfam" id="PF02931">
    <property type="entry name" value="Neur_chan_LBD"/>
    <property type="match status" value="2"/>
</dbReference>